<evidence type="ECO:0000313" key="2">
    <source>
        <dbReference type="WBParaSite" id="nRc.2.0.1.t18307-RA"/>
    </source>
</evidence>
<accession>A0A915IX01</accession>
<dbReference type="Proteomes" id="UP000887565">
    <property type="component" value="Unplaced"/>
</dbReference>
<name>A0A915IX01_ROMCU</name>
<proteinExistence type="predicted"/>
<reference evidence="2" key="1">
    <citation type="submission" date="2022-11" db="UniProtKB">
        <authorList>
            <consortium name="WormBaseParasite"/>
        </authorList>
    </citation>
    <scope>IDENTIFICATION</scope>
</reference>
<dbReference type="WBParaSite" id="nRc.2.0.1.t18307-RA">
    <property type="protein sequence ID" value="nRc.2.0.1.t18307-RA"/>
    <property type="gene ID" value="nRc.2.0.1.g18307"/>
</dbReference>
<keyword evidence="1" id="KW-1185">Reference proteome</keyword>
<organism evidence="1 2">
    <name type="scientific">Romanomermis culicivorax</name>
    <name type="common">Nematode worm</name>
    <dbReference type="NCBI Taxonomy" id="13658"/>
    <lineage>
        <taxon>Eukaryota</taxon>
        <taxon>Metazoa</taxon>
        <taxon>Ecdysozoa</taxon>
        <taxon>Nematoda</taxon>
        <taxon>Enoplea</taxon>
        <taxon>Dorylaimia</taxon>
        <taxon>Mermithida</taxon>
        <taxon>Mermithoidea</taxon>
        <taxon>Mermithidae</taxon>
        <taxon>Romanomermis</taxon>
    </lineage>
</organism>
<protein>
    <submittedName>
        <fullName evidence="2">Uncharacterized protein</fullName>
    </submittedName>
</protein>
<evidence type="ECO:0000313" key="1">
    <source>
        <dbReference type="Proteomes" id="UP000887565"/>
    </source>
</evidence>
<sequence>MGDEALGPTSSATVEAIVFLILHHSAPMNASFDSGDDGVDFAGGETSTPVKGDRDDFGLGLTAAPAACRLLEPPNAKLNTWRKESDTSAPSTTGSRVRSFAVGDANRLFSGWNGSANSAGGWVIVIDRVAAFATSNGDRVIYLCGRIIFLVAALQSEDLKLNQRTADGRIITNTSDIRATTASQRTGIETISCSSPACKYFVNIISSLEYDFLLNNMFTACKICEYTRLTFDDFMIDRLLVNCRDNSVLERYNRMTSRDIFRRPQNMVACSTGLSSIITQPSRIVLPRNQYGTTDNGSGINS</sequence>
<dbReference type="AlphaFoldDB" id="A0A915IX01"/>